<dbReference type="InterPro" id="IPR019239">
    <property type="entry name" value="VapB_antitoxin"/>
</dbReference>
<organism evidence="1 2">
    <name type="scientific">Paramicrobacterium humi</name>
    <dbReference type="NCBI Taxonomy" id="640635"/>
    <lineage>
        <taxon>Bacteria</taxon>
        <taxon>Bacillati</taxon>
        <taxon>Actinomycetota</taxon>
        <taxon>Actinomycetes</taxon>
        <taxon>Micrococcales</taxon>
        <taxon>Microbacteriaceae</taxon>
        <taxon>Paramicrobacterium</taxon>
    </lineage>
</organism>
<reference evidence="1 2" key="1">
    <citation type="submission" date="2016-10" db="EMBL/GenBank/DDBJ databases">
        <authorList>
            <person name="de Groot N.N."/>
        </authorList>
    </citation>
    <scope>NUCLEOTIDE SEQUENCE [LARGE SCALE GENOMIC DNA]</scope>
    <source>
        <strain evidence="1 2">DSM 21799</strain>
    </source>
</reference>
<gene>
    <name evidence="1" type="ORF">SAMN04489806_2204</name>
</gene>
<proteinExistence type="predicted"/>
<dbReference type="Proteomes" id="UP000199183">
    <property type="component" value="Unassembled WGS sequence"/>
</dbReference>
<keyword evidence="2" id="KW-1185">Reference proteome</keyword>
<dbReference type="EMBL" id="FNRY01000001">
    <property type="protein sequence ID" value="SEB94859.1"/>
    <property type="molecule type" value="Genomic_DNA"/>
</dbReference>
<protein>
    <submittedName>
        <fullName evidence="1">Antitoxin of type II TA system, VapB</fullName>
    </submittedName>
</protein>
<sequence>MAITSIDIDDDLLKEVKRITGARTKKEAVAASLTRTVQMHRQLELIEAAADPEIQDILSHMHEDADAGTAAIS</sequence>
<evidence type="ECO:0000313" key="1">
    <source>
        <dbReference type="EMBL" id="SEB94859.1"/>
    </source>
</evidence>
<dbReference type="OrthoDB" id="4563074at2"/>
<accession>A0A1H4NHZ1</accession>
<dbReference type="RefSeq" id="WP_091183941.1">
    <property type="nucleotide sequence ID" value="NZ_FNRY01000001.1"/>
</dbReference>
<name>A0A1H4NHZ1_9MICO</name>
<dbReference type="Pfam" id="PF09957">
    <property type="entry name" value="VapB_antitoxin"/>
    <property type="match status" value="1"/>
</dbReference>
<evidence type="ECO:0000313" key="2">
    <source>
        <dbReference type="Proteomes" id="UP000199183"/>
    </source>
</evidence>
<dbReference type="AlphaFoldDB" id="A0A1H4NHZ1"/>